<evidence type="ECO:0000313" key="11">
    <source>
        <dbReference type="Proteomes" id="UP000252132"/>
    </source>
</evidence>
<proteinExistence type="inferred from homology"/>
<evidence type="ECO:0000256" key="8">
    <source>
        <dbReference type="HAMAP-Rule" id="MF_00197"/>
    </source>
</evidence>
<feature type="site" description="Could be important to modulate the pK values of the two catalytic cysteine residues" evidence="8">
    <location>
        <position position="155"/>
    </location>
</feature>
<dbReference type="SUPFAM" id="SSF54506">
    <property type="entry name" value="Diaminopimelate epimerase-like"/>
    <property type="match status" value="2"/>
</dbReference>
<comment type="subunit">
    <text evidence="8">Homodimer.</text>
</comment>
<evidence type="ECO:0000256" key="9">
    <source>
        <dbReference type="PROSITE-ProRule" id="PRU10125"/>
    </source>
</evidence>
<feature type="site" description="Could be important to modulate the pK values of the two catalytic cysteine residues" evidence="8">
    <location>
        <position position="207"/>
    </location>
</feature>
<comment type="subcellular location">
    <subcellularLocation>
        <location evidence="8">Cytoplasm</location>
    </subcellularLocation>
</comment>
<keyword evidence="5 8" id="KW-0457">Lysine biosynthesis</keyword>
<comment type="caution">
    <text evidence="10">The sequence shown here is derived from an EMBL/GenBank/DDBJ whole genome shotgun (WGS) entry which is preliminary data.</text>
</comment>
<comment type="similarity">
    <text evidence="2 8">Belongs to the diaminopimelate epimerase family.</text>
</comment>
<dbReference type="Pfam" id="PF01678">
    <property type="entry name" value="DAP_epimerase"/>
    <property type="match status" value="2"/>
</dbReference>
<dbReference type="NCBIfam" id="TIGR00652">
    <property type="entry name" value="DapF"/>
    <property type="match status" value="1"/>
</dbReference>
<name>A0A368E0Z7_9PROT</name>
<reference evidence="10 11" key="1">
    <citation type="journal article" date="2018" name="Microbiome">
        <title>Fine metagenomic profile of the Mediterranean stratified and mixed water columns revealed by assembly and recruitment.</title>
        <authorList>
            <person name="Haro-Moreno J.M."/>
            <person name="Lopez-Perez M."/>
            <person name="De La Torre J.R."/>
            <person name="Picazo A."/>
            <person name="Camacho A."/>
            <person name="Rodriguez-Valera F."/>
        </authorList>
    </citation>
    <scope>NUCLEOTIDE SEQUENCE [LARGE SCALE GENOMIC DNA]</scope>
    <source>
        <strain evidence="10">MED-G55</strain>
    </source>
</reference>
<feature type="binding site" evidence="8">
    <location>
        <begin position="207"/>
        <end position="208"/>
    </location>
    <ligand>
        <name>substrate</name>
    </ligand>
</feature>
<feature type="active site" evidence="9">
    <location>
        <position position="73"/>
    </location>
</feature>
<dbReference type="PANTHER" id="PTHR31689:SF0">
    <property type="entry name" value="DIAMINOPIMELATE EPIMERASE"/>
    <property type="match status" value="1"/>
</dbReference>
<feature type="binding site" evidence="8">
    <location>
        <position position="153"/>
    </location>
    <ligand>
        <name>substrate</name>
    </ligand>
</feature>
<gene>
    <name evidence="8 10" type="primary">dapF</name>
    <name evidence="10" type="ORF">DBW69_04280</name>
</gene>
<evidence type="ECO:0000256" key="1">
    <source>
        <dbReference type="ARBA" id="ARBA00005196"/>
    </source>
</evidence>
<protein>
    <recommendedName>
        <fullName evidence="3 8">Diaminopimelate epimerase</fullName>
        <shortName evidence="8">DAP epimerase</shortName>
        <ecNumber evidence="3 8">5.1.1.7</ecNumber>
    </recommendedName>
    <alternativeName>
        <fullName evidence="8">PLP-independent amino acid racemase</fullName>
    </alternativeName>
</protein>
<feature type="active site" description="Proton acceptor" evidence="8">
    <location>
        <position position="216"/>
    </location>
</feature>
<dbReference type="InterPro" id="IPR001653">
    <property type="entry name" value="DAP_epimerase_DapF"/>
</dbReference>
<feature type="binding site" evidence="8">
    <location>
        <position position="186"/>
    </location>
    <ligand>
        <name>substrate</name>
    </ligand>
</feature>
<dbReference type="Gene3D" id="3.10.310.10">
    <property type="entry name" value="Diaminopimelate Epimerase, Chain A, domain 1"/>
    <property type="match status" value="2"/>
</dbReference>
<dbReference type="GO" id="GO:0005829">
    <property type="term" value="C:cytosol"/>
    <property type="evidence" value="ECO:0007669"/>
    <property type="project" value="TreeGrafter"/>
</dbReference>
<dbReference type="PANTHER" id="PTHR31689">
    <property type="entry name" value="DIAMINOPIMELATE EPIMERASE, CHLOROPLASTIC"/>
    <property type="match status" value="1"/>
</dbReference>
<comment type="function">
    <text evidence="8">Catalyzes the stereoinversion of LL-2,6-diaminopimelate (L,L-DAP) to meso-diaminopimelate (meso-DAP), a precursor of L-lysine and an essential component of the bacterial peptidoglycan.</text>
</comment>
<feature type="binding site" evidence="8">
    <location>
        <position position="6"/>
    </location>
    <ligand>
        <name>substrate</name>
    </ligand>
</feature>
<feature type="active site" description="Proton donor" evidence="8">
    <location>
        <position position="73"/>
    </location>
</feature>
<comment type="catalytic activity">
    <reaction evidence="7 8">
        <text>(2S,6S)-2,6-diaminopimelate = meso-2,6-diaminopimelate</text>
        <dbReference type="Rhea" id="RHEA:15393"/>
        <dbReference type="ChEBI" id="CHEBI:57609"/>
        <dbReference type="ChEBI" id="CHEBI:57791"/>
        <dbReference type="EC" id="5.1.1.7"/>
    </reaction>
</comment>
<dbReference type="AlphaFoldDB" id="A0A368E0Z7"/>
<evidence type="ECO:0000256" key="5">
    <source>
        <dbReference type="ARBA" id="ARBA00023154"/>
    </source>
</evidence>
<evidence type="ECO:0000256" key="2">
    <source>
        <dbReference type="ARBA" id="ARBA00010219"/>
    </source>
</evidence>
<dbReference type="Proteomes" id="UP000252132">
    <property type="component" value="Unassembled WGS sequence"/>
</dbReference>
<feature type="binding site" evidence="8">
    <location>
        <position position="45"/>
    </location>
    <ligand>
        <name>substrate</name>
    </ligand>
</feature>
<keyword evidence="4 8" id="KW-0028">Amino-acid biosynthesis</keyword>
<evidence type="ECO:0000256" key="6">
    <source>
        <dbReference type="ARBA" id="ARBA00023235"/>
    </source>
</evidence>
<dbReference type="PROSITE" id="PS01326">
    <property type="entry name" value="DAP_EPIMERASE"/>
    <property type="match status" value="1"/>
</dbReference>
<keyword evidence="8" id="KW-0963">Cytoplasm</keyword>
<feature type="binding site" evidence="8">
    <location>
        <begin position="217"/>
        <end position="218"/>
    </location>
    <ligand>
        <name>substrate</name>
    </ligand>
</feature>
<dbReference type="EC" id="5.1.1.7" evidence="3 8"/>
<dbReference type="InterPro" id="IPR018510">
    <property type="entry name" value="DAP_epimerase_AS"/>
</dbReference>
<dbReference type="UniPathway" id="UPA00034">
    <property type="reaction ID" value="UER00025"/>
</dbReference>
<dbReference type="GO" id="GO:0009089">
    <property type="term" value="P:lysine biosynthetic process via diaminopimelate"/>
    <property type="evidence" value="ECO:0007669"/>
    <property type="project" value="UniProtKB-UniRule"/>
</dbReference>
<organism evidence="10 11">
    <name type="scientific">PS1 clade bacterium</name>
    <dbReference type="NCBI Taxonomy" id="2175152"/>
    <lineage>
        <taxon>Bacteria</taxon>
        <taxon>Pseudomonadati</taxon>
        <taxon>Pseudomonadota</taxon>
        <taxon>Alphaproteobacteria</taxon>
        <taxon>PS1 clade</taxon>
    </lineage>
</organism>
<evidence type="ECO:0000256" key="4">
    <source>
        <dbReference type="ARBA" id="ARBA00022605"/>
    </source>
</evidence>
<feature type="binding site" evidence="8">
    <location>
        <begin position="74"/>
        <end position="75"/>
    </location>
    <ligand>
        <name>substrate</name>
    </ligand>
</feature>
<dbReference type="GO" id="GO:0008837">
    <property type="term" value="F:diaminopimelate epimerase activity"/>
    <property type="evidence" value="ECO:0007669"/>
    <property type="project" value="UniProtKB-UniRule"/>
</dbReference>
<keyword evidence="6 8" id="KW-0413">Isomerase</keyword>
<evidence type="ECO:0000313" key="10">
    <source>
        <dbReference type="EMBL" id="RCL77131.1"/>
    </source>
</evidence>
<dbReference type="EMBL" id="QOQF01000012">
    <property type="protein sequence ID" value="RCL77131.1"/>
    <property type="molecule type" value="Genomic_DNA"/>
</dbReference>
<sequence>MNGLGNDFIIFDVMDNDTSLPDDIAQNVWRNIADRDNPATKGCDQILILRPANEQGDCFMDIRNADGSRAESCGNGTRAVAAYIAKHKGQNNPVIETLGGSLSCAVMPENRVEVTMPAPKFAWADIPVAEEVKTNGVKLHDELPPAFLVNVGNPHAVFFASKKTKWMASKYGSDLEMHPLFPQQANINFAQILRDFERATILLHTWERGAGLTKACGTGACATAIAAIELGATRLPDATLRTEVDIIPPVNGDRNESDIITIRYQPGAQTYIMRGPAEFEFDGKVSL</sequence>
<evidence type="ECO:0000256" key="3">
    <source>
        <dbReference type="ARBA" id="ARBA00013080"/>
    </source>
</evidence>
<dbReference type="HAMAP" id="MF_00197">
    <property type="entry name" value="DAP_epimerase"/>
    <property type="match status" value="1"/>
</dbReference>
<feature type="binding site" evidence="8">
    <location>
        <position position="64"/>
    </location>
    <ligand>
        <name>substrate</name>
    </ligand>
</feature>
<accession>A0A368E0Z7</accession>
<evidence type="ECO:0000256" key="7">
    <source>
        <dbReference type="ARBA" id="ARBA00051712"/>
    </source>
</evidence>
<comment type="pathway">
    <text evidence="1 8">Amino-acid biosynthesis; L-lysine biosynthesis via DAP pathway; DL-2,6-diaminopimelate from LL-2,6-diaminopimelate: step 1/1.</text>
</comment>